<accession>F5YHL3</accession>
<feature type="domain" description="MobA-like NTP transferase" evidence="9">
    <location>
        <begin position="1"/>
        <end position="104"/>
    </location>
</feature>
<proteinExistence type="inferred from homology"/>
<dbReference type="SUPFAM" id="SSF53448">
    <property type="entry name" value="Nucleotide-diphospho-sugar transferases"/>
    <property type="match status" value="1"/>
</dbReference>
<dbReference type="Gene3D" id="3.90.1150.10">
    <property type="entry name" value="Aspartate Aminotransferase, domain 1"/>
    <property type="match status" value="1"/>
</dbReference>
<dbReference type="GO" id="GO:0019700">
    <property type="term" value="P:organic phosphonate catabolic process"/>
    <property type="evidence" value="ECO:0007669"/>
    <property type="project" value="InterPro"/>
</dbReference>
<reference evidence="11" key="1">
    <citation type="submission" date="2009-12" db="EMBL/GenBank/DDBJ databases">
        <title>Complete sequence of Treponema primitia strain ZAS-2.</title>
        <authorList>
            <person name="Tetu S.G."/>
            <person name="Matson E."/>
            <person name="Ren Q."/>
            <person name="Seshadri R."/>
            <person name="Elbourne L."/>
            <person name="Hassan K.A."/>
            <person name="Durkin A."/>
            <person name="Radune D."/>
            <person name="Mohamoud Y."/>
            <person name="Shay R."/>
            <person name="Jin S."/>
            <person name="Zhang X."/>
            <person name="Lucey K."/>
            <person name="Ballor N.R."/>
            <person name="Ottesen E."/>
            <person name="Rosenthal R."/>
            <person name="Allen A."/>
            <person name="Leadbetter J.R."/>
            <person name="Paulsen I.T."/>
        </authorList>
    </citation>
    <scope>NUCLEOTIDE SEQUENCE [LARGE SCALE GENOMIC DNA]</scope>
    <source>
        <strain evidence="11">ATCC BAA-887 / DSM 12427 / ZAS-2</strain>
    </source>
</reference>
<dbReference type="PANTHER" id="PTHR42778">
    <property type="entry name" value="2-AMINOETHYLPHOSPHONATE--PYRUVATE TRANSAMINASE"/>
    <property type="match status" value="1"/>
</dbReference>
<dbReference type="InterPro" id="IPR029044">
    <property type="entry name" value="Nucleotide-diphossugar_trans"/>
</dbReference>
<dbReference type="GO" id="GO:0047304">
    <property type="term" value="F:2-aminoethylphosphonate-pyruvate transaminase activity"/>
    <property type="evidence" value="ECO:0007669"/>
    <property type="project" value="UniProtKB-EC"/>
</dbReference>
<sequence length="604" mass="67256">MAGGLGTRLKDKTVTMPKGFIGIGDLPMVEWSVQKLFAAGIEEVIIGTGHCDEWYQRLAEQYPCITLFKNEHYAETGSMGTLACCVPGVKGDFLLLESDLIYDAAGLSVLINEPHPNVLLASGPTQSGDEVYLEADTAGNFKKHSKNRALIGDLAGELVGITRLTRDTLDKMAAYMKAHLADEPKMEYETAMAAVSQSGDANRIFIRKLEYYLWREVDDENHLAMAKLIYPRIKEAESLRAIRREVLLNPGPATTSDSVKYAQVCPDICPRESEFGDVMEWIGRELSLMAGKPGHVETVLFGGSGTAADEVMISSCIPDSGKLLIVDNGAYGARFAKIAGVYELNFEVFKSSGFLPLDIEALKAKLINGKFTHFAMVYHETTTGLLNPVPELCHFCHEHNITTIIDAVSAFAAIPIDMDTDHIDFMASTSNKNIQGMAGVAFVFCRKEALEKLKDYPMRNYYLNLWDQYQYFQKTRQTRFTPPVQTLYALRQAIIEIKLETIEKRYARYSACWEELLAGVKKMGLKMLVPPEAQSKLITAIIDPPSPAYNFEALHDLARTHGFTIYPGKLSDANTFRIADIGDIRPEEMARFVKVLENYMGSLK</sequence>
<keyword evidence="5" id="KW-0670">Pyruvate</keyword>
<evidence type="ECO:0000256" key="5">
    <source>
        <dbReference type="ARBA" id="ARBA00023317"/>
    </source>
</evidence>
<feature type="domain" description="Aminotransferase class V" evidence="8">
    <location>
        <begin position="298"/>
        <end position="538"/>
    </location>
</feature>
<dbReference type="InterPro" id="IPR000192">
    <property type="entry name" value="Aminotrans_V_dom"/>
</dbReference>
<dbReference type="Pfam" id="PF12804">
    <property type="entry name" value="NTP_transf_3"/>
    <property type="match status" value="1"/>
</dbReference>
<dbReference type="STRING" id="545694.TREPR_2366"/>
<organism evidence="10 11">
    <name type="scientific">Treponema primitia (strain ATCC BAA-887 / DSM 12427 / ZAS-2)</name>
    <dbReference type="NCBI Taxonomy" id="545694"/>
    <lineage>
        <taxon>Bacteria</taxon>
        <taxon>Pseudomonadati</taxon>
        <taxon>Spirochaetota</taxon>
        <taxon>Spirochaetia</taxon>
        <taxon>Spirochaetales</taxon>
        <taxon>Treponemataceae</taxon>
        <taxon>Treponema</taxon>
    </lineage>
</organism>
<protein>
    <recommendedName>
        <fullName evidence="6">2-aminoethylphosphonate--pyruvate transaminase</fullName>
        <ecNumber evidence="6">2.6.1.37</ecNumber>
    </recommendedName>
</protein>
<dbReference type="Gene3D" id="3.40.640.10">
    <property type="entry name" value="Type I PLP-dependent aspartate aminotransferase-like (Major domain)"/>
    <property type="match status" value="1"/>
</dbReference>
<dbReference type="InterPro" id="IPR012703">
    <property type="entry name" value="NH2EtPonate_pyrv_transaminase"/>
</dbReference>
<dbReference type="Pfam" id="PF00266">
    <property type="entry name" value="Aminotran_5"/>
    <property type="match status" value="1"/>
</dbReference>
<evidence type="ECO:0000313" key="10">
    <source>
        <dbReference type="EMBL" id="AEF86156.1"/>
    </source>
</evidence>
<evidence type="ECO:0000256" key="6">
    <source>
        <dbReference type="ARBA" id="ARBA00044521"/>
    </source>
</evidence>
<keyword evidence="3 10" id="KW-0808">Transferase</keyword>
<dbReference type="HAMAP" id="MF_01376">
    <property type="entry name" value="PhnW_aminotrans_5"/>
    <property type="match status" value="1"/>
</dbReference>
<evidence type="ECO:0000256" key="3">
    <source>
        <dbReference type="ARBA" id="ARBA00022679"/>
    </source>
</evidence>
<dbReference type="AlphaFoldDB" id="F5YHL3"/>
<dbReference type="KEGG" id="tpi:TREPR_2366"/>
<gene>
    <name evidence="10" type="ordered locus">TREPR_2366</name>
</gene>
<dbReference type="InterPro" id="IPR015421">
    <property type="entry name" value="PyrdxlP-dep_Trfase_major"/>
</dbReference>
<evidence type="ECO:0000259" key="9">
    <source>
        <dbReference type="Pfam" id="PF12804"/>
    </source>
</evidence>
<name>F5YHL3_TREPZ</name>
<dbReference type="PANTHER" id="PTHR42778:SF1">
    <property type="entry name" value="2-AMINOETHYLPHOSPHONATE--PYRUVATE TRANSAMINASE"/>
    <property type="match status" value="1"/>
</dbReference>
<dbReference type="EC" id="2.6.1.37" evidence="6"/>
<dbReference type="CDD" id="cd02523">
    <property type="entry name" value="PC_cytidylyltransferase"/>
    <property type="match status" value="1"/>
</dbReference>
<dbReference type="EMBL" id="CP001843">
    <property type="protein sequence ID" value="AEF86156.1"/>
    <property type="molecule type" value="Genomic_DNA"/>
</dbReference>
<keyword evidence="11" id="KW-1185">Reference proteome</keyword>
<evidence type="ECO:0000256" key="7">
    <source>
        <dbReference type="ARBA" id="ARBA00049460"/>
    </source>
</evidence>
<evidence type="ECO:0000256" key="1">
    <source>
        <dbReference type="ARBA" id="ARBA00001933"/>
    </source>
</evidence>
<dbReference type="NCBIfam" id="TIGR03301">
    <property type="entry name" value="PhnW-AepZ"/>
    <property type="match status" value="1"/>
</dbReference>
<dbReference type="Gene3D" id="3.90.550.10">
    <property type="entry name" value="Spore Coat Polysaccharide Biosynthesis Protein SpsA, Chain A"/>
    <property type="match status" value="1"/>
</dbReference>
<evidence type="ECO:0000259" key="8">
    <source>
        <dbReference type="Pfam" id="PF00266"/>
    </source>
</evidence>
<dbReference type="eggNOG" id="COG0075">
    <property type="taxonomic scope" value="Bacteria"/>
</dbReference>
<evidence type="ECO:0000313" key="11">
    <source>
        <dbReference type="Proteomes" id="UP000009223"/>
    </source>
</evidence>
<dbReference type="SUPFAM" id="SSF53383">
    <property type="entry name" value="PLP-dependent transferases"/>
    <property type="match status" value="1"/>
</dbReference>
<dbReference type="InterPro" id="IPR025877">
    <property type="entry name" value="MobA-like_NTP_Trfase"/>
</dbReference>
<evidence type="ECO:0000256" key="2">
    <source>
        <dbReference type="ARBA" id="ARBA00022576"/>
    </source>
</evidence>
<dbReference type="GO" id="GO:0016779">
    <property type="term" value="F:nucleotidyltransferase activity"/>
    <property type="evidence" value="ECO:0007669"/>
    <property type="project" value="UniProtKB-ARBA"/>
</dbReference>
<dbReference type="InterPro" id="IPR015422">
    <property type="entry name" value="PyrdxlP-dep_Trfase_small"/>
</dbReference>
<reference evidence="10 11" key="2">
    <citation type="journal article" date="2011" name="ISME J.">
        <title>RNA-seq reveals cooperative metabolic interactions between two termite-gut spirochete species in co-culture.</title>
        <authorList>
            <person name="Rosenthal A.Z."/>
            <person name="Matson E.G."/>
            <person name="Eldar A."/>
            <person name="Leadbetter J.R."/>
        </authorList>
    </citation>
    <scope>NUCLEOTIDE SEQUENCE [LARGE SCALE GENOMIC DNA]</scope>
    <source>
        <strain evidence="11">ATCC BAA-887 / DSM 12427 / ZAS-2</strain>
    </source>
</reference>
<evidence type="ECO:0000256" key="4">
    <source>
        <dbReference type="ARBA" id="ARBA00022898"/>
    </source>
</evidence>
<keyword evidence="2 10" id="KW-0032">Aminotransferase</keyword>
<comment type="catalytic activity">
    <reaction evidence="7">
        <text>(2-aminoethyl)phosphonate + pyruvate = phosphonoacetaldehyde + L-alanine</text>
        <dbReference type="Rhea" id="RHEA:17021"/>
        <dbReference type="ChEBI" id="CHEBI:15361"/>
        <dbReference type="ChEBI" id="CHEBI:57418"/>
        <dbReference type="ChEBI" id="CHEBI:57972"/>
        <dbReference type="ChEBI" id="CHEBI:58383"/>
        <dbReference type="EC" id="2.6.1.37"/>
    </reaction>
</comment>
<dbReference type="NCBIfam" id="NF010006">
    <property type="entry name" value="PRK13479.1"/>
    <property type="match status" value="1"/>
</dbReference>
<dbReference type="eggNOG" id="COG1213">
    <property type="taxonomic scope" value="Bacteria"/>
</dbReference>
<dbReference type="HOGENOM" id="CLU_512800_0_0_12"/>
<dbReference type="Proteomes" id="UP000009223">
    <property type="component" value="Chromosome"/>
</dbReference>
<dbReference type="InterPro" id="IPR015424">
    <property type="entry name" value="PyrdxlP-dep_Trfase"/>
</dbReference>
<comment type="cofactor">
    <cofactor evidence="1">
        <name>pyridoxal 5'-phosphate</name>
        <dbReference type="ChEBI" id="CHEBI:597326"/>
    </cofactor>
</comment>
<keyword evidence="4" id="KW-0663">Pyridoxal phosphate</keyword>